<feature type="region of interest" description="Disordered" evidence="1">
    <location>
        <begin position="277"/>
        <end position="311"/>
    </location>
</feature>
<gene>
    <name evidence="3" type="ORF">AK812_SmicGene39650</name>
</gene>
<feature type="compositionally biased region" description="Basic and acidic residues" evidence="1">
    <location>
        <begin position="285"/>
        <end position="309"/>
    </location>
</feature>
<comment type="caution">
    <text evidence="3">The sequence shown here is derived from an EMBL/GenBank/DDBJ whole genome shotgun (WGS) entry which is preliminary data.</text>
</comment>
<proteinExistence type="predicted"/>
<reference evidence="3 4" key="1">
    <citation type="submission" date="2016-02" db="EMBL/GenBank/DDBJ databases">
        <title>Genome analysis of coral dinoflagellate symbionts highlights evolutionary adaptations to a symbiotic lifestyle.</title>
        <authorList>
            <person name="Aranda M."/>
            <person name="Li Y."/>
            <person name="Liew Y.J."/>
            <person name="Baumgarten S."/>
            <person name="Simakov O."/>
            <person name="Wilson M."/>
            <person name="Piel J."/>
            <person name="Ashoor H."/>
            <person name="Bougouffa S."/>
            <person name="Bajic V.B."/>
            <person name="Ryu T."/>
            <person name="Ravasi T."/>
            <person name="Bayer T."/>
            <person name="Micklem G."/>
            <person name="Kim H."/>
            <person name="Bhak J."/>
            <person name="Lajeunesse T.C."/>
            <person name="Voolstra C.R."/>
        </authorList>
    </citation>
    <scope>NUCLEOTIDE SEQUENCE [LARGE SCALE GENOMIC DNA]</scope>
    <source>
        <strain evidence="3 4">CCMP2467</strain>
    </source>
</reference>
<evidence type="ECO:0000256" key="1">
    <source>
        <dbReference type="SAM" id="MobiDB-lite"/>
    </source>
</evidence>
<protein>
    <recommendedName>
        <fullName evidence="2">Dinoflagellate luciferase N-terminal domain-containing protein</fullName>
    </recommendedName>
</protein>
<evidence type="ECO:0000313" key="4">
    <source>
        <dbReference type="Proteomes" id="UP000186817"/>
    </source>
</evidence>
<evidence type="ECO:0000313" key="3">
    <source>
        <dbReference type="EMBL" id="OLP80004.1"/>
    </source>
</evidence>
<dbReference type="EMBL" id="LSRX01001427">
    <property type="protein sequence ID" value="OLP80004.1"/>
    <property type="molecule type" value="Genomic_DNA"/>
</dbReference>
<dbReference type="Pfam" id="PF05295">
    <property type="entry name" value="Luciferase_N"/>
    <property type="match status" value="1"/>
</dbReference>
<name>A0A1Q9CAN7_SYMMI</name>
<keyword evidence="4" id="KW-1185">Reference proteome</keyword>
<organism evidence="3 4">
    <name type="scientific">Symbiodinium microadriaticum</name>
    <name type="common">Dinoflagellate</name>
    <name type="synonym">Zooxanthella microadriatica</name>
    <dbReference type="NCBI Taxonomy" id="2951"/>
    <lineage>
        <taxon>Eukaryota</taxon>
        <taxon>Sar</taxon>
        <taxon>Alveolata</taxon>
        <taxon>Dinophyceae</taxon>
        <taxon>Suessiales</taxon>
        <taxon>Symbiodiniaceae</taxon>
        <taxon>Symbiodinium</taxon>
    </lineage>
</organism>
<feature type="domain" description="Dinoflagellate luciferase N-terminal" evidence="2">
    <location>
        <begin position="7"/>
        <end position="77"/>
    </location>
</feature>
<dbReference type="AlphaFoldDB" id="A0A1Q9CAN7"/>
<accession>A0A1Q9CAN7</accession>
<sequence length="740" mass="82771">MAVGVEQLETLLVSVHKVDLEIFKLLRSDGVESVADFVGLFTEKEYDEGLKDYTERSQNFKGSKIQLSRLRVAWSVARRDLNSTVPTESIDFEAPLEPELQRKQENEFKAKYNLTLKKQKSVEDLAKIRSFADVSHVPLAPVTKAMGDFRVVLKDEMPDISFRDTLSLLKAHEILCFAWAVTGTAMQTSKLGSNSQVPECSLTEAISYHSFCKEQIRLHPGPPAAAIRWFLERDRATRLAAVQLYQSGFPWGEALQQARETKTAVLWQCATSSTGGVLPLAVDPDPDRKRPPPKKEDPGKRPRVDKSGKQTDLSTGKLISLADICGDWNSARRCTAKQRDCPKQKLHRCHAKASFGGQFLLLVVNFSAGVASTEFHADLSGFHFHEKGTLNPNVHVIRWHGQDCPNISIAHGQACKAAAALLPTYTEGRLVLNQLLHADQTQSSQLLEALRRDGIADESACWSDAGKLEVLMGYPRGYTALLNSFSHQQRVSVAVHVPALAVCLSAMLSHLPRHPEPAWSTPWEHLSTALSQHPLAHSPLLEQDSQRYVDGLEKDLRVHPRAEVILEETEKEQCSQRFRLMICFEWLSMNYLDIVLRHMPARTVRMFPRPETYINVLELVAVPLLAMSAPQFFRGRDVVHFIDNQVALQTLIKAASRVGDINHISLLAGLCFAQLHCRPWYYWVPSEQNVSDPLSRLGFQDPAIAAGITCGKLQPLSIRPDFSVFREDMEIVSTFVAALG</sequence>
<dbReference type="OrthoDB" id="10462133at2759"/>
<dbReference type="InterPro" id="IPR007959">
    <property type="entry name" value="Dino_Luciferase_N"/>
</dbReference>
<evidence type="ECO:0000259" key="2">
    <source>
        <dbReference type="Pfam" id="PF05295"/>
    </source>
</evidence>
<dbReference type="Proteomes" id="UP000186817">
    <property type="component" value="Unassembled WGS sequence"/>
</dbReference>